<protein>
    <submittedName>
        <fullName evidence="5">2,4-dienoyl-CoA reductase-like NADH-dependent reductase (Old Yellow Enzyme family)</fullName>
    </submittedName>
</protein>
<keyword evidence="3" id="KW-0560">Oxidoreductase</keyword>
<evidence type="ECO:0000313" key="6">
    <source>
        <dbReference type="Proteomes" id="UP000268007"/>
    </source>
</evidence>
<dbReference type="GO" id="GO:0016628">
    <property type="term" value="F:oxidoreductase activity, acting on the CH-CH group of donors, NAD or NADP as acceptor"/>
    <property type="evidence" value="ECO:0007669"/>
    <property type="project" value="UniProtKB-ARBA"/>
</dbReference>
<evidence type="ECO:0000256" key="3">
    <source>
        <dbReference type="ARBA" id="ARBA00023002"/>
    </source>
</evidence>
<comment type="caution">
    <text evidence="5">The sequence shown here is derived from an EMBL/GenBank/DDBJ whole genome shotgun (WGS) entry which is preliminary data.</text>
</comment>
<dbReference type="AlphaFoldDB" id="A0A495IYS6"/>
<dbReference type="EMBL" id="RBKU01000001">
    <property type="protein sequence ID" value="RKR81866.1"/>
    <property type="molecule type" value="Genomic_DNA"/>
</dbReference>
<dbReference type="PANTHER" id="PTHR22893:SF91">
    <property type="entry name" value="NADPH DEHYDROGENASE 2-RELATED"/>
    <property type="match status" value="1"/>
</dbReference>
<keyword evidence="6" id="KW-1185">Reference proteome</keyword>
<evidence type="ECO:0000256" key="2">
    <source>
        <dbReference type="ARBA" id="ARBA00005979"/>
    </source>
</evidence>
<gene>
    <name evidence="5" type="ORF">BDD43_2027</name>
</gene>
<dbReference type="Gene3D" id="3.20.20.70">
    <property type="entry name" value="Aldolase class I"/>
    <property type="match status" value="1"/>
</dbReference>
<dbReference type="GO" id="GO:0005829">
    <property type="term" value="C:cytosol"/>
    <property type="evidence" value="ECO:0007669"/>
    <property type="project" value="TreeGrafter"/>
</dbReference>
<dbReference type="FunFam" id="3.20.20.70:FF:000059">
    <property type="entry name" value="N-ethylmaleimide reductase, FMN-linked"/>
    <property type="match status" value="1"/>
</dbReference>
<dbReference type="InterPro" id="IPR001155">
    <property type="entry name" value="OxRdtase_FMN_N"/>
</dbReference>
<name>A0A495IYS6_9SPHI</name>
<evidence type="ECO:0000313" key="5">
    <source>
        <dbReference type="EMBL" id="RKR81866.1"/>
    </source>
</evidence>
<sequence length="364" mass="40214">MQLFEKFTLGQLSLINRVVMAPMTRARNPDSIPNAMNAKYYAQRAGTTGAGLIITEGTAISPTSMGVLHIPGLFNEAQVNGWKLVTNAVHDKGTKIFTQLWHVGRVSHVTNQPNGKSPLGASNIRASNSFAWGYDEDGKEAFVNCSIPRALNTEEVGVVVNDFANAAKNAVEAGFDGIELHGANGYLIEQFLNPAINNRNDIYGGNVVNRCRFLLECIDACIKAVGKSKVAIRLTPYGGLHELPHYPEIEETYTYLAKELSERGIIFIHLMDQKSRGSFALPEGFLNRFRNWFKGSIILTGGIDKAKAEILIAENFIDLAGFGESFIANPDFTYRLKHDLPLNEPDRRLHYGGAEHGYTDYKAY</sequence>
<evidence type="ECO:0000259" key="4">
    <source>
        <dbReference type="Pfam" id="PF00724"/>
    </source>
</evidence>
<dbReference type="PANTHER" id="PTHR22893">
    <property type="entry name" value="NADH OXIDOREDUCTASE-RELATED"/>
    <property type="match status" value="1"/>
</dbReference>
<dbReference type="SUPFAM" id="SSF51395">
    <property type="entry name" value="FMN-linked oxidoreductases"/>
    <property type="match status" value="1"/>
</dbReference>
<dbReference type="RefSeq" id="WP_121197528.1">
    <property type="nucleotide sequence ID" value="NZ_RBKU01000001.1"/>
</dbReference>
<dbReference type="CDD" id="cd02933">
    <property type="entry name" value="OYE_like_FMN"/>
    <property type="match status" value="1"/>
</dbReference>
<organism evidence="5 6">
    <name type="scientific">Mucilaginibacter gracilis</name>
    <dbReference type="NCBI Taxonomy" id="423350"/>
    <lineage>
        <taxon>Bacteria</taxon>
        <taxon>Pseudomonadati</taxon>
        <taxon>Bacteroidota</taxon>
        <taxon>Sphingobacteriia</taxon>
        <taxon>Sphingobacteriales</taxon>
        <taxon>Sphingobacteriaceae</taxon>
        <taxon>Mucilaginibacter</taxon>
    </lineage>
</organism>
<dbReference type="Proteomes" id="UP000268007">
    <property type="component" value="Unassembled WGS sequence"/>
</dbReference>
<comment type="cofactor">
    <cofactor evidence="1">
        <name>FMN</name>
        <dbReference type="ChEBI" id="CHEBI:58210"/>
    </cofactor>
</comment>
<evidence type="ECO:0000256" key="1">
    <source>
        <dbReference type="ARBA" id="ARBA00001917"/>
    </source>
</evidence>
<dbReference type="GO" id="GO:0010181">
    <property type="term" value="F:FMN binding"/>
    <property type="evidence" value="ECO:0007669"/>
    <property type="project" value="InterPro"/>
</dbReference>
<dbReference type="Pfam" id="PF00724">
    <property type="entry name" value="Oxidored_FMN"/>
    <property type="match status" value="1"/>
</dbReference>
<comment type="similarity">
    <text evidence="2">Belongs to the NADH:flavin oxidoreductase/NADH oxidase family.</text>
</comment>
<accession>A0A495IYS6</accession>
<feature type="domain" description="NADH:flavin oxidoreductase/NADH oxidase N-terminal" evidence="4">
    <location>
        <begin position="2"/>
        <end position="343"/>
    </location>
</feature>
<reference evidence="5 6" key="1">
    <citation type="submission" date="2018-10" db="EMBL/GenBank/DDBJ databases">
        <title>Genomic Encyclopedia of Archaeal and Bacterial Type Strains, Phase II (KMG-II): from individual species to whole genera.</title>
        <authorList>
            <person name="Goeker M."/>
        </authorList>
    </citation>
    <scope>NUCLEOTIDE SEQUENCE [LARGE SCALE GENOMIC DNA]</scope>
    <source>
        <strain evidence="5 6">DSM 18602</strain>
    </source>
</reference>
<dbReference type="InterPro" id="IPR013785">
    <property type="entry name" value="Aldolase_TIM"/>
</dbReference>
<dbReference type="InterPro" id="IPR045247">
    <property type="entry name" value="Oye-like"/>
</dbReference>
<dbReference type="OrthoDB" id="9772736at2"/>
<proteinExistence type="inferred from homology"/>